<dbReference type="InterPro" id="IPR000727">
    <property type="entry name" value="T_SNARE_dom"/>
</dbReference>
<comment type="caution">
    <text evidence="3">The sequence shown here is derived from an EMBL/GenBank/DDBJ whole genome shotgun (WGS) entry which is preliminary data.</text>
</comment>
<protein>
    <submittedName>
        <fullName evidence="3">MerR family transcriptional regulator</fullName>
    </submittedName>
</protein>
<evidence type="ECO:0000313" key="4">
    <source>
        <dbReference type="Proteomes" id="UP001596620"/>
    </source>
</evidence>
<evidence type="ECO:0000313" key="3">
    <source>
        <dbReference type="EMBL" id="MFC7747278.1"/>
    </source>
</evidence>
<feature type="domain" description="T-SNARE coiled-coil homology" evidence="2">
    <location>
        <begin position="79"/>
        <end position="141"/>
    </location>
</feature>
<sequence length="188" mass="21687">MKVYSPADMAVMLQLKPATLRKYSALLEQYGYKIGRNSQGHRYYRDEDIITLRNIISGNNSGVSLEQSVQNVVSMDQDSSMTNDINSDESLNDSDIEELKSMVQEQSDMISKQNELISQLSDRLDKQSEQLSQQQEYINTRLEERDQALLQSMEDKLETKKQIAAAEESQEEKPKRGFFSRLFKKDDD</sequence>
<name>A0ABW2UVJ0_9BACI</name>
<keyword evidence="4" id="KW-1185">Reference proteome</keyword>
<evidence type="ECO:0000259" key="2">
    <source>
        <dbReference type="PROSITE" id="PS50192"/>
    </source>
</evidence>
<proteinExistence type="predicted"/>
<dbReference type="Proteomes" id="UP001596620">
    <property type="component" value="Unassembled WGS sequence"/>
</dbReference>
<dbReference type="Pfam" id="PF13411">
    <property type="entry name" value="MerR_1"/>
    <property type="match status" value="1"/>
</dbReference>
<dbReference type="InterPro" id="IPR009061">
    <property type="entry name" value="DNA-bd_dom_put_sf"/>
</dbReference>
<dbReference type="InterPro" id="IPR000551">
    <property type="entry name" value="MerR-type_HTH_dom"/>
</dbReference>
<evidence type="ECO:0000256" key="1">
    <source>
        <dbReference type="SAM" id="MobiDB-lite"/>
    </source>
</evidence>
<feature type="region of interest" description="Disordered" evidence="1">
    <location>
        <begin position="160"/>
        <end position="188"/>
    </location>
</feature>
<reference evidence="4" key="1">
    <citation type="journal article" date="2019" name="Int. J. Syst. Evol. Microbiol.">
        <title>The Global Catalogue of Microorganisms (GCM) 10K type strain sequencing project: providing services to taxonomists for standard genome sequencing and annotation.</title>
        <authorList>
            <consortium name="The Broad Institute Genomics Platform"/>
            <consortium name="The Broad Institute Genome Sequencing Center for Infectious Disease"/>
            <person name="Wu L."/>
            <person name="Ma J."/>
        </authorList>
    </citation>
    <scope>NUCLEOTIDE SEQUENCE [LARGE SCALE GENOMIC DNA]</scope>
    <source>
        <strain evidence="4">JCM 30234</strain>
    </source>
</reference>
<dbReference type="PROSITE" id="PS50192">
    <property type="entry name" value="T_SNARE"/>
    <property type="match status" value="1"/>
</dbReference>
<dbReference type="SUPFAM" id="SSF46955">
    <property type="entry name" value="Putative DNA-binding domain"/>
    <property type="match status" value="1"/>
</dbReference>
<dbReference type="Gene3D" id="1.10.1660.10">
    <property type="match status" value="1"/>
</dbReference>
<gene>
    <name evidence="3" type="ORF">ACFQU8_08520</name>
</gene>
<dbReference type="EMBL" id="JBHTGR010000018">
    <property type="protein sequence ID" value="MFC7747278.1"/>
    <property type="molecule type" value="Genomic_DNA"/>
</dbReference>
<organism evidence="3 4">
    <name type="scientific">Lentibacillus kimchii</name>
    <dbReference type="NCBI Taxonomy" id="1542911"/>
    <lineage>
        <taxon>Bacteria</taxon>
        <taxon>Bacillati</taxon>
        <taxon>Bacillota</taxon>
        <taxon>Bacilli</taxon>
        <taxon>Bacillales</taxon>
        <taxon>Bacillaceae</taxon>
        <taxon>Lentibacillus</taxon>
    </lineage>
</organism>
<accession>A0ABW2UVJ0</accession>
<dbReference type="RefSeq" id="WP_382358798.1">
    <property type="nucleotide sequence ID" value="NZ_JBHTGR010000018.1"/>
</dbReference>